<evidence type="ECO:0000313" key="3">
    <source>
        <dbReference type="Proteomes" id="UP000034333"/>
    </source>
</evidence>
<dbReference type="Pfam" id="PF20221">
    <property type="entry name" value="DUF6580"/>
    <property type="match status" value="1"/>
</dbReference>
<proteinExistence type="predicted"/>
<sequence>MNKKEKIIIPALLVVLAITSRFIPHLANFTTVGAVALFAGLYLPKKWSLILPITIMFISDIFIGFYSWPIMLSVYTGFVLMVLIGLLIKDNKSIATVFGSTLLGGFLFFLITNWSVWVFSTMYSPTISGLLESYYYALPFWRNMMVGDMFYVTILVGGYELVKLAISNKQLATNN</sequence>
<reference evidence="2 3" key="1">
    <citation type="journal article" date="2015" name="Nature">
        <title>rRNA introns, odd ribosomes, and small enigmatic genomes across a large radiation of phyla.</title>
        <authorList>
            <person name="Brown C.T."/>
            <person name="Hug L.A."/>
            <person name="Thomas B.C."/>
            <person name="Sharon I."/>
            <person name="Castelle C.J."/>
            <person name="Singh A."/>
            <person name="Wilkins M.J."/>
            <person name="Williams K.H."/>
            <person name="Banfield J.F."/>
        </authorList>
    </citation>
    <scope>NUCLEOTIDE SEQUENCE [LARGE SCALE GENOMIC DNA]</scope>
</reference>
<feature type="transmembrane region" description="Helical" evidence="1">
    <location>
        <begin position="72"/>
        <end position="88"/>
    </location>
</feature>
<dbReference type="Proteomes" id="UP000034333">
    <property type="component" value="Unassembled WGS sequence"/>
</dbReference>
<gene>
    <name evidence="2" type="ORF">US58_C0007G0018</name>
</gene>
<accession>A0A0G0HFM3</accession>
<comment type="caution">
    <text evidence="2">The sequence shown here is derived from an EMBL/GenBank/DDBJ whole genome shotgun (WGS) entry which is preliminary data.</text>
</comment>
<keyword evidence="1" id="KW-0472">Membrane</keyword>
<feature type="transmembrane region" description="Helical" evidence="1">
    <location>
        <begin position="140"/>
        <end position="162"/>
    </location>
</feature>
<dbReference type="InterPro" id="IPR046487">
    <property type="entry name" value="DUF6580"/>
</dbReference>
<feature type="transmembrane region" description="Helical" evidence="1">
    <location>
        <begin position="29"/>
        <end position="44"/>
    </location>
</feature>
<keyword evidence="1" id="KW-1133">Transmembrane helix</keyword>
<name>A0A0G0HFM3_9BACT</name>
<dbReference type="AlphaFoldDB" id="A0A0G0HFM3"/>
<feature type="transmembrane region" description="Helical" evidence="1">
    <location>
        <begin position="95"/>
        <end position="120"/>
    </location>
</feature>
<organism evidence="2 3">
    <name type="scientific">Candidatus Magasanikbacteria bacterium GW2011_GWA2_37_8</name>
    <dbReference type="NCBI Taxonomy" id="1619036"/>
    <lineage>
        <taxon>Bacteria</taxon>
        <taxon>Candidatus Magasanikiibacteriota</taxon>
    </lineage>
</organism>
<dbReference type="EMBL" id="LBTN01000007">
    <property type="protein sequence ID" value="KKQ41007.1"/>
    <property type="molecule type" value="Genomic_DNA"/>
</dbReference>
<protein>
    <submittedName>
        <fullName evidence="2">Uncharacterized protein</fullName>
    </submittedName>
</protein>
<evidence type="ECO:0000313" key="2">
    <source>
        <dbReference type="EMBL" id="KKQ41007.1"/>
    </source>
</evidence>
<keyword evidence="1" id="KW-0812">Transmembrane</keyword>
<evidence type="ECO:0000256" key="1">
    <source>
        <dbReference type="SAM" id="Phobius"/>
    </source>
</evidence>
<dbReference type="STRING" id="1619036.US58_C0007G0018"/>